<dbReference type="InterPro" id="IPR036291">
    <property type="entry name" value="NAD(P)-bd_dom_sf"/>
</dbReference>
<dbReference type="PANTHER" id="PTHR12126:SF11">
    <property type="entry name" value="NADH DEHYDROGENASE [UBIQUINONE] 1 ALPHA SUBCOMPLEX SUBUNIT 9, MITOCHONDRIAL"/>
    <property type="match status" value="1"/>
</dbReference>
<dbReference type="Pfam" id="PF13460">
    <property type="entry name" value="NAD_binding_10"/>
    <property type="match status" value="1"/>
</dbReference>
<dbReference type="InterPro" id="IPR016040">
    <property type="entry name" value="NAD(P)-bd_dom"/>
</dbReference>
<dbReference type="EMBL" id="VDFQ02000001">
    <property type="protein sequence ID" value="KAA1424712.1"/>
    <property type="molecule type" value="Genomic_DNA"/>
</dbReference>
<dbReference type="InterPro" id="IPR051207">
    <property type="entry name" value="ComplexI_NDUFA9_subunit"/>
</dbReference>
<dbReference type="RefSeq" id="WP_149767771.1">
    <property type="nucleotide sequence ID" value="NZ_VDFQ02000001.1"/>
</dbReference>
<comment type="caution">
    <text evidence="2">The sequence shown here is derived from an EMBL/GenBank/DDBJ whole genome shotgun (WGS) entry which is preliminary data.</text>
</comment>
<dbReference type="AlphaFoldDB" id="A0A5Q6S2U6"/>
<organism evidence="2 3">
    <name type="scientific">Mumia zhuanghuii</name>
    <dbReference type="NCBI Taxonomy" id="2585211"/>
    <lineage>
        <taxon>Bacteria</taxon>
        <taxon>Bacillati</taxon>
        <taxon>Actinomycetota</taxon>
        <taxon>Actinomycetes</taxon>
        <taxon>Propionibacteriales</taxon>
        <taxon>Nocardioidaceae</taxon>
        <taxon>Mumia</taxon>
    </lineage>
</organism>
<dbReference type="SUPFAM" id="SSF51735">
    <property type="entry name" value="NAD(P)-binding Rossmann-fold domains"/>
    <property type="match status" value="1"/>
</dbReference>
<proteinExistence type="predicted"/>
<dbReference type="PANTHER" id="PTHR12126">
    <property type="entry name" value="NADH-UBIQUINONE OXIDOREDUCTASE 39 KDA SUBUNIT-RELATED"/>
    <property type="match status" value="1"/>
</dbReference>
<accession>A0A5Q6S2U6</accession>
<sequence length="255" mass="26426">MRIAVAGGTGTLGSAASAALEDRGHEVRALSRHSDFPVDLSTGEGLAAALEGCDVVVDCSNGSSLKQAEAVLVDGSRRLLEAEVAAGVGHHLAISIVGCDKVPGFGYYRAKVAQEAVVKAGSVPWTILRATQFHPFVDGLFAGAAKAGVRPSLAVPVQPVDVRDVAATIADLVASETHEAAGGGRTLNLVGPEVMTLRDLGRVRRTVTGRGRVPLRIPLWGGALRAARDGALVDESADLRGARSYEAWLKESVHA</sequence>
<dbReference type="GO" id="GO:0044877">
    <property type="term" value="F:protein-containing complex binding"/>
    <property type="evidence" value="ECO:0007669"/>
    <property type="project" value="TreeGrafter"/>
</dbReference>
<dbReference type="Gene3D" id="3.40.50.720">
    <property type="entry name" value="NAD(P)-binding Rossmann-like Domain"/>
    <property type="match status" value="1"/>
</dbReference>
<gene>
    <name evidence="2" type="ORF">FE697_001970</name>
</gene>
<evidence type="ECO:0000313" key="3">
    <source>
        <dbReference type="Proteomes" id="UP000307768"/>
    </source>
</evidence>
<name>A0A5Q6S2U6_9ACTN</name>
<reference evidence="2 3" key="1">
    <citation type="submission" date="2019-09" db="EMBL/GenBank/DDBJ databases">
        <title>Mumia zhuanghuii sp. nov. isolated from the intestinal contents of plateau pika (Ochotona curzoniae) in the Qinghai-Tibet plateau of China.</title>
        <authorList>
            <person name="Tian Z."/>
        </authorList>
    </citation>
    <scope>NUCLEOTIDE SEQUENCE [LARGE SCALE GENOMIC DNA]</scope>
    <source>
        <strain evidence="3">350</strain>
    </source>
</reference>
<dbReference type="OrthoDB" id="9771302at2"/>
<evidence type="ECO:0000313" key="2">
    <source>
        <dbReference type="EMBL" id="KAA1424712.1"/>
    </source>
</evidence>
<protein>
    <submittedName>
        <fullName evidence="2">NAD(P)H-binding protein</fullName>
    </submittedName>
</protein>
<evidence type="ECO:0000259" key="1">
    <source>
        <dbReference type="Pfam" id="PF13460"/>
    </source>
</evidence>
<feature type="domain" description="NAD(P)-binding" evidence="1">
    <location>
        <begin position="7"/>
        <end position="174"/>
    </location>
</feature>
<dbReference type="Proteomes" id="UP000307768">
    <property type="component" value="Unassembled WGS sequence"/>
</dbReference>